<evidence type="ECO:0000313" key="8">
    <source>
        <dbReference type="Proteomes" id="UP001054902"/>
    </source>
</evidence>
<proteinExistence type="predicted"/>
<evidence type="ECO:0000256" key="3">
    <source>
        <dbReference type="ARBA" id="ARBA00022989"/>
    </source>
</evidence>
<dbReference type="GO" id="GO:0004930">
    <property type="term" value="F:G protein-coupled receptor activity"/>
    <property type="evidence" value="ECO:0007669"/>
    <property type="project" value="TreeGrafter"/>
</dbReference>
<evidence type="ECO:0000256" key="6">
    <source>
        <dbReference type="SAM" id="Phobius"/>
    </source>
</evidence>
<dbReference type="Gene3D" id="1.20.1070.10">
    <property type="entry name" value="Rhodopsin 7-helix transmembrane proteins"/>
    <property type="match status" value="1"/>
</dbReference>
<protein>
    <submittedName>
        <fullName evidence="7">Uncharacterized protein</fullName>
    </submittedName>
</protein>
<organism evidence="7 8">
    <name type="scientific">Chaetoceros tenuissimus</name>
    <dbReference type="NCBI Taxonomy" id="426638"/>
    <lineage>
        <taxon>Eukaryota</taxon>
        <taxon>Sar</taxon>
        <taxon>Stramenopiles</taxon>
        <taxon>Ochrophyta</taxon>
        <taxon>Bacillariophyta</taxon>
        <taxon>Coscinodiscophyceae</taxon>
        <taxon>Chaetocerotophycidae</taxon>
        <taxon>Chaetocerotales</taxon>
        <taxon>Chaetocerotaceae</taxon>
        <taxon>Chaetoceros</taxon>
    </lineage>
</organism>
<accession>A0AAD3H544</accession>
<gene>
    <name evidence="7" type="ORF">CTEN210_06834</name>
</gene>
<sequence length="553" mass="61433">MGNVPTSIQDQILVLTPVFTGSLSFLSSSALIYSILFVSNLKLKSPKRRILFGFCCFNMMLSLALLSSSFASPQDSSLYAIGNQTSCDIQGLFNYIGSTGSFLYTLALSIFYVAVVILNMKDHEFAKKVEIACHVIICGYALSTGIFLLAHQYFNVVKYGCWINASPAECLTDDDVECQRGGKDADQYQVLFAMVPFSISYVATFNNMILVTCKVRLQKKKSDRWRMRRSSLPRQDTQHGSNGRFTLFTHKLASNHSSLNSMNKKPGKKNNKTIVDQFIQTNNNQFSTKSRSGTSNDPLSFNLHKVRDQIRRESYSHDEMKKSVLRSSISAKSAVSGAIDIESQEVLPVSSSLRSRPSSVPKEEDNDEDSKEEDSIVASHSICYLGSFILCYIFPIIGARLDHEIFVIELLSKIFFPLYGFLFILMYSRPYANDLCKQDPSLSRIKAFFIVLLRSGGDDDGVAGTGSTRNAEALFVNNDPSGIDVPRLTEDERTKRQEKIRASYRRTSVGLSTDAIAKRAILAAQQAKADMENESSSSSDSDESSASDDSSCK</sequence>
<comment type="caution">
    <text evidence="7">The sequence shown here is derived from an EMBL/GenBank/DDBJ whole genome shotgun (WGS) entry which is preliminary data.</text>
</comment>
<evidence type="ECO:0000256" key="4">
    <source>
        <dbReference type="ARBA" id="ARBA00023136"/>
    </source>
</evidence>
<keyword evidence="3 6" id="KW-1133">Transmembrane helix</keyword>
<evidence type="ECO:0000256" key="5">
    <source>
        <dbReference type="SAM" id="MobiDB-lite"/>
    </source>
</evidence>
<feature type="transmembrane region" description="Helical" evidence="6">
    <location>
        <begin position="131"/>
        <end position="150"/>
    </location>
</feature>
<feature type="transmembrane region" description="Helical" evidence="6">
    <location>
        <begin position="12"/>
        <end position="38"/>
    </location>
</feature>
<evidence type="ECO:0000313" key="7">
    <source>
        <dbReference type="EMBL" id="GFH50358.1"/>
    </source>
</evidence>
<comment type="subcellular location">
    <subcellularLocation>
        <location evidence="1">Membrane</location>
        <topology evidence="1">Multi-pass membrane protein</topology>
    </subcellularLocation>
</comment>
<evidence type="ECO:0000256" key="2">
    <source>
        <dbReference type="ARBA" id="ARBA00022692"/>
    </source>
</evidence>
<dbReference type="GO" id="GO:0005886">
    <property type="term" value="C:plasma membrane"/>
    <property type="evidence" value="ECO:0007669"/>
    <property type="project" value="TreeGrafter"/>
</dbReference>
<feature type="transmembrane region" description="Helical" evidence="6">
    <location>
        <begin position="101"/>
        <end position="119"/>
    </location>
</feature>
<feature type="transmembrane region" description="Helical" evidence="6">
    <location>
        <begin position="405"/>
        <end position="427"/>
    </location>
</feature>
<name>A0AAD3H544_9STRA</name>
<dbReference type="AlphaFoldDB" id="A0AAD3H544"/>
<keyword evidence="8" id="KW-1185">Reference proteome</keyword>
<reference evidence="7 8" key="1">
    <citation type="journal article" date="2021" name="Sci. Rep.">
        <title>The genome of the diatom Chaetoceros tenuissimus carries an ancient integrated fragment of an extant virus.</title>
        <authorList>
            <person name="Hongo Y."/>
            <person name="Kimura K."/>
            <person name="Takaki Y."/>
            <person name="Yoshida Y."/>
            <person name="Baba S."/>
            <person name="Kobayashi G."/>
            <person name="Nagasaki K."/>
            <person name="Hano T."/>
            <person name="Tomaru Y."/>
        </authorList>
    </citation>
    <scope>NUCLEOTIDE SEQUENCE [LARGE SCALE GENOMIC DNA]</scope>
    <source>
        <strain evidence="7 8">NIES-3715</strain>
    </source>
</reference>
<dbReference type="EMBL" id="BLLK01000038">
    <property type="protein sequence ID" value="GFH50358.1"/>
    <property type="molecule type" value="Genomic_DNA"/>
</dbReference>
<feature type="transmembrane region" description="Helical" evidence="6">
    <location>
        <begin position="50"/>
        <end position="71"/>
    </location>
</feature>
<feature type="compositionally biased region" description="Low complexity" evidence="5">
    <location>
        <begin position="350"/>
        <end position="360"/>
    </location>
</feature>
<keyword evidence="4 6" id="KW-0472">Membrane</keyword>
<feature type="compositionally biased region" description="Polar residues" evidence="5">
    <location>
        <begin position="282"/>
        <end position="299"/>
    </location>
</feature>
<evidence type="ECO:0000256" key="1">
    <source>
        <dbReference type="ARBA" id="ARBA00004141"/>
    </source>
</evidence>
<dbReference type="PANTHER" id="PTHR23112">
    <property type="entry name" value="G PROTEIN-COUPLED RECEPTOR 157-RELATED"/>
    <property type="match status" value="1"/>
</dbReference>
<dbReference type="PANTHER" id="PTHR23112:SF0">
    <property type="entry name" value="TRANSMEMBRANE PROTEIN 116"/>
    <property type="match status" value="1"/>
</dbReference>
<feature type="transmembrane region" description="Helical" evidence="6">
    <location>
        <begin position="190"/>
        <end position="217"/>
    </location>
</feature>
<feature type="region of interest" description="Disordered" evidence="5">
    <location>
        <begin position="350"/>
        <end position="373"/>
    </location>
</feature>
<dbReference type="SUPFAM" id="SSF81321">
    <property type="entry name" value="Family A G protein-coupled receptor-like"/>
    <property type="match status" value="1"/>
</dbReference>
<feature type="transmembrane region" description="Helical" evidence="6">
    <location>
        <begin position="381"/>
        <end position="399"/>
    </location>
</feature>
<keyword evidence="2 6" id="KW-0812">Transmembrane</keyword>
<dbReference type="GO" id="GO:0007189">
    <property type="term" value="P:adenylate cyclase-activating G protein-coupled receptor signaling pathway"/>
    <property type="evidence" value="ECO:0007669"/>
    <property type="project" value="TreeGrafter"/>
</dbReference>
<dbReference type="Proteomes" id="UP001054902">
    <property type="component" value="Unassembled WGS sequence"/>
</dbReference>
<feature type="region of interest" description="Disordered" evidence="5">
    <location>
        <begin position="526"/>
        <end position="553"/>
    </location>
</feature>
<feature type="region of interest" description="Disordered" evidence="5">
    <location>
        <begin position="282"/>
        <end position="302"/>
    </location>
</feature>